<comment type="caution">
    <text evidence="1">The sequence shown here is derived from an EMBL/GenBank/DDBJ whole genome shotgun (WGS) entry which is preliminary data.</text>
</comment>
<evidence type="ECO:0008006" key="3">
    <source>
        <dbReference type="Google" id="ProtNLM"/>
    </source>
</evidence>
<proteinExistence type="predicted"/>
<protein>
    <recommendedName>
        <fullName evidence="3">Permuted papain-like amidase enzyme, YaeF/YiiX, C92 family</fullName>
    </recommendedName>
</protein>
<dbReference type="EMBL" id="SHNO01000001">
    <property type="protein sequence ID" value="MCX2976422.1"/>
    <property type="molecule type" value="Genomic_DNA"/>
</dbReference>
<dbReference type="Proteomes" id="UP001143304">
    <property type="component" value="Unassembled WGS sequence"/>
</dbReference>
<sequence length="281" mass="32720">MKWISNAVVNWLKHKRPLPRTPLSDFERVRHEIKPCDVILVEGRSRVSDVIKLITQSNWSHAFMYIGRLHDIEDPQLRERLGKHYTGNPDKQLIIESELGMGTVVRPLTVYEGEHLRICRPRGLGFSDSQKVVSHVISRLGDDYNVRQIFDLARFLFPWTVMPRKWRSSLFSKRPGENTQTVCSTMIAEAFGHIQFPLLPLVKREAGSGFQLYMRNPKLCTPSDFDYSPYFDIIKYPFLDFHQQSDQRLLPWQGASALSAEEREMYINIPEDLKTLNDDTQ</sequence>
<evidence type="ECO:0000313" key="2">
    <source>
        <dbReference type="Proteomes" id="UP001143304"/>
    </source>
</evidence>
<reference evidence="1" key="1">
    <citation type="submission" date="2019-02" db="EMBL/GenBank/DDBJ databases">
        <authorList>
            <person name="Li S.-H."/>
        </authorList>
    </citation>
    <scope>NUCLEOTIDE SEQUENCE</scope>
    <source>
        <strain evidence="1">IMCC11814</strain>
    </source>
</reference>
<dbReference type="Gene3D" id="3.90.1720.10">
    <property type="entry name" value="endopeptidase domain like (from Nostoc punctiforme)"/>
    <property type="match status" value="1"/>
</dbReference>
<dbReference type="SUPFAM" id="SSF54001">
    <property type="entry name" value="Cysteine proteinases"/>
    <property type="match status" value="1"/>
</dbReference>
<organism evidence="1 2">
    <name type="scientific">Candidatus Marimicrobium litorale</name>
    <dbReference type="NCBI Taxonomy" id="2518991"/>
    <lineage>
        <taxon>Bacteria</taxon>
        <taxon>Pseudomonadati</taxon>
        <taxon>Pseudomonadota</taxon>
        <taxon>Gammaproteobacteria</taxon>
        <taxon>Cellvibrionales</taxon>
        <taxon>Halieaceae</taxon>
        <taxon>Marimicrobium</taxon>
    </lineage>
</organism>
<dbReference type="InterPro" id="IPR038765">
    <property type="entry name" value="Papain-like_cys_pep_sf"/>
</dbReference>
<evidence type="ECO:0000313" key="1">
    <source>
        <dbReference type="EMBL" id="MCX2976422.1"/>
    </source>
</evidence>
<keyword evidence="2" id="KW-1185">Reference proteome</keyword>
<name>A0ABT3T2D0_9GAMM</name>
<accession>A0ABT3T2D0</accession>
<gene>
    <name evidence="1" type="ORF">EYC82_03540</name>
</gene>